<dbReference type="EMBL" id="CATQJL010000001">
    <property type="protein sequence ID" value="CAJ0591459.1"/>
    <property type="molecule type" value="Genomic_DNA"/>
</dbReference>
<evidence type="ECO:0000313" key="5">
    <source>
        <dbReference type="EMBL" id="CAJ0591459.1"/>
    </source>
</evidence>
<gene>
    <name evidence="5" type="ORF">CYNAS_LOCUS3442</name>
</gene>
<reference evidence="5" key="1">
    <citation type="submission" date="2023-07" db="EMBL/GenBank/DDBJ databases">
        <authorList>
            <consortium name="CYATHOMIX"/>
        </authorList>
    </citation>
    <scope>NUCLEOTIDE SEQUENCE</scope>
    <source>
        <strain evidence="5">N/A</strain>
    </source>
</reference>
<dbReference type="Pfam" id="PF13336">
    <property type="entry name" value="AcetylCoA_hyd_C"/>
    <property type="match status" value="1"/>
</dbReference>
<comment type="caution">
    <text evidence="5">The sequence shown here is derived from an EMBL/GenBank/DDBJ whole genome shotgun (WGS) entry which is preliminary data.</text>
</comment>
<dbReference type="InterPro" id="IPR003702">
    <property type="entry name" value="ActCoA_hydro_N"/>
</dbReference>
<keyword evidence="6" id="KW-1185">Reference proteome</keyword>
<dbReference type="GO" id="GO:0006083">
    <property type="term" value="P:acetate metabolic process"/>
    <property type="evidence" value="ECO:0007669"/>
    <property type="project" value="InterPro"/>
</dbReference>
<dbReference type="GO" id="GO:0005739">
    <property type="term" value="C:mitochondrion"/>
    <property type="evidence" value="ECO:0007669"/>
    <property type="project" value="TreeGrafter"/>
</dbReference>
<dbReference type="Gene3D" id="3.40.1080.10">
    <property type="entry name" value="Glutaconate Coenzyme A-transferase"/>
    <property type="match status" value="1"/>
</dbReference>
<feature type="domain" description="Acetyl-CoA hydrolase/transferase C-terminal" evidence="4">
    <location>
        <begin position="237"/>
        <end position="288"/>
    </location>
</feature>
<dbReference type="PANTHER" id="PTHR21432">
    <property type="entry name" value="ACETYL-COA HYDROLASE-RELATED"/>
    <property type="match status" value="1"/>
</dbReference>
<evidence type="ECO:0000313" key="6">
    <source>
        <dbReference type="Proteomes" id="UP001176961"/>
    </source>
</evidence>
<sequence length="297" mass="33202">MSNEILGRFLTGLGFSYGKNTAQPIISERPDLVQERATYLTRMEEARRRGSCLVFMDETWVFDSMTKEGKYAVTTIRTWNCYSTAACRASTVFSDKNEIAFPIHEKEPKHVEIKDAFGKIKSGDNIFIHGIAATPTPLLKGLCEHAKANNLKGIKLHHLHLEGETPWTAPDMKDRIRSNSLFTGTNLRKAVNEGIADFNSCFLQEVLMLFRRGAIKVNAAIIHAIHPGKLVVGFVYGSTKLYDFLSDNPLVEFGDIQWVNDPAIIRQNPKVTAINAAVEIDLTGQGESLRMLYVLLS</sequence>
<accession>A0AA36GGK1</accession>
<dbReference type="Pfam" id="PF02550">
    <property type="entry name" value="AcetylCoA_hydro"/>
    <property type="match status" value="1"/>
</dbReference>
<dbReference type="PANTHER" id="PTHR21432:SF20">
    <property type="entry name" value="ACETYL-COA HYDROLASE"/>
    <property type="match status" value="1"/>
</dbReference>
<dbReference type="Gene3D" id="3.40.1080.20">
    <property type="entry name" value="Acetyl-CoA hydrolase/transferase C-terminal domain"/>
    <property type="match status" value="1"/>
</dbReference>
<dbReference type="AlphaFoldDB" id="A0AA36GGK1"/>
<dbReference type="Proteomes" id="UP001176961">
    <property type="component" value="Unassembled WGS sequence"/>
</dbReference>
<organism evidence="5 6">
    <name type="scientific">Cylicocyclus nassatus</name>
    <name type="common">Nematode worm</name>
    <dbReference type="NCBI Taxonomy" id="53992"/>
    <lineage>
        <taxon>Eukaryota</taxon>
        <taxon>Metazoa</taxon>
        <taxon>Ecdysozoa</taxon>
        <taxon>Nematoda</taxon>
        <taxon>Chromadorea</taxon>
        <taxon>Rhabditida</taxon>
        <taxon>Rhabditina</taxon>
        <taxon>Rhabditomorpha</taxon>
        <taxon>Strongyloidea</taxon>
        <taxon>Strongylidae</taxon>
        <taxon>Cylicocyclus</taxon>
    </lineage>
</organism>
<dbReference type="InterPro" id="IPR046433">
    <property type="entry name" value="ActCoA_hydro"/>
</dbReference>
<dbReference type="GO" id="GO:0008775">
    <property type="term" value="F:acetate CoA-transferase activity"/>
    <property type="evidence" value="ECO:0007669"/>
    <property type="project" value="InterPro"/>
</dbReference>
<evidence type="ECO:0000259" key="4">
    <source>
        <dbReference type="Pfam" id="PF13336"/>
    </source>
</evidence>
<keyword evidence="2" id="KW-0808">Transferase</keyword>
<dbReference type="InterPro" id="IPR037171">
    <property type="entry name" value="NagB/RpiA_transferase-like"/>
</dbReference>
<dbReference type="InterPro" id="IPR026888">
    <property type="entry name" value="AcetylCoA_hyd_C"/>
</dbReference>
<evidence type="ECO:0000256" key="1">
    <source>
        <dbReference type="ARBA" id="ARBA00009632"/>
    </source>
</evidence>
<name>A0AA36GGK1_CYLNA</name>
<comment type="similarity">
    <text evidence="1">Belongs to the acetyl-CoA hydrolase/transferase family.</text>
</comment>
<evidence type="ECO:0000259" key="3">
    <source>
        <dbReference type="Pfam" id="PF02550"/>
    </source>
</evidence>
<proteinExistence type="inferred from homology"/>
<feature type="domain" description="Acetyl-CoA hydrolase/transferase N-terminal" evidence="3">
    <location>
        <begin position="110"/>
        <end position="225"/>
    </location>
</feature>
<protein>
    <submittedName>
        <fullName evidence="5">Uncharacterized protein</fullName>
    </submittedName>
</protein>
<evidence type="ECO:0000256" key="2">
    <source>
        <dbReference type="ARBA" id="ARBA00022679"/>
    </source>
</evidence>
<dbReference type="InterPro" id="IPR038460">
    <property type="entry name" value="AcetylCoA_hyd_C_sf"/>
</dbReference>
<dbReference type="SUPFAM" id="SSF100950">
    <property type="entry name" value="NagB/RpiA/CoA transferase-like"/>
    <property type="match status" value="1"/>
</dbReference>